<evidence type="ECO:0000313" key="3">
    <source>
        <dbReference type="EMBL" id="MDO7847095.1"/>
    </source>
</evidence>
<keyword evidence="2" id="KW-0732">Signal</keyword>
<feature type="compositionally biased region" description="Polar residues" evidence="1">
    <location>
        <begin position="302"/>
        <end position="329"/>
    </location>
</feature>
<sequence length="1297" mass="143992">MIRRLRLCFPLAGLLFAALLFLNQAAAAQTRPATTGQAPPPSTRRCRWVRLAPGRDTTYFKLTDTLTVVPSSVIAQRRGLDYDGRTDRFRWVRPAPRDSSGAPLADSLEVCYRVLPLRLTAARYRRPIGLMDSLSFRKSMFNMEDFSVKEQILSTPGINKTGNLARGISFGNTQNVFVNSALNLQLEGKLAENINLTAAISDQNVPFQPEGNTQQLQQFDKIYITLTNPNWSLTAGDVVLRNKPDYFLRYYKNIQGAAAEANFGPPIVGLAGTGAAQGVSNATFLNGMQGQVVNGSLPAGPGNTTAPATLNPPAISQPQLTDPNRQGSTGAAPPLPQGDAAPVAGASVNSGGVRKGLVWRSSTAIAGGVAKGKFASIDVPPIDNVQGPYRLTGPNGEPYIIVLANSEKVYLDGRLQSRGFDADYTIDYNLAEVTFTPRHFITRNSRIKIDFEYSDLNYSRSLVTASHYQQLGRLSVHGNFYQEADNPNNPLNISLQDTTLVRQLTQAGNVGVAAVAGGDSTAYNRRIVQYHREFRAVAGRRVPVFTYVGADTPVDSVRGSYTVLFTDVGQGNGDYERSTNARFQNTNGTVYEYVEPGKGRYLPIRRIATPLRKQLVTGGVSYQVDSSTTVFVDAAHSRLDRNRFSSASDQDGAVRVGYVMQDRRLPAALAGGALRGYRLRSTLDYEYTGKRFSPIDRYRDVEFERNWSNGSTQQSTGVASVAREDNIFNFSVGAAKDFNNNVNYRLSRRYRPGEVSGLQHWLDAAQKVGNVELRGSLFVLNSDAGRFHSSWARGEATGRLVGGRVVPGYTYRFDKNRVSSTSTDTIRSANYFDEHNIFLQSRDSARTQFRLDYSYRRDQTPNKEQTALQSRGTAQTWQGTMAARLSKTQDLRLLATYRDIDSLGLARNRTVLGQVFYNASLLQNQIRSELNYSVATGRELKRDYSFLAVPAGQGTHYYAGDLNGNLREDKEEFFEAQTPDAQYRTYIKVYLPTTDYITAFTNRLSYRLTAAAPRGWREAGGWKAAASRFATLTSITVDRRTTDPRLLSRLSPFSYDKEDDQLLAFNQLFRNTLYFNRSNPVFGGEFTVQQTQQKTLVAQGTQGFDLRNLSTQSLLLRRTLATSFTGRLTATRDIREATSSYLLTRNYRLLIYTVQPEISYQPSPSLRFTGTYLRTHKQNTLTADLPTLPTPTPAQTNPGIFDELGIETRVSQVNKRTITAATRYTRVQFNVARPEDLNSVVAIEILNALRPGSNFTWNLNIEQRLSNGLNITLAYDGRKAQGLNAVHTGRMQVAVLF</sequence>
<proteinExistence type="predicted"/>
<name>A0ABT9AB81_9BACT</name>
<comment type="caution">
    <text evidence="3">The sequence shown here is derived from an EMBL/GenBank/DDBJ whole genome shotgun (WGS) entry which is preliminary data.</text>
</comment>
<evidence type="ECO:0000256" key="1">
    <source>
        <dbReference type="SAM" id="MobiDB-lite"/>
    </source>
</evidence>
<organism evidence="3 4">
    <name type="scientific">Hymenobacter mellowenesis</name>
    <dbReference type="NCBI Taxonomy" id="3063995"/>
    <lineage>
        <taxon>Bacteria</taxon>
        <taxon>Pseudomonadati</taxon>
        <taxon>Bacteroidota</taxon>
        <taxon>Cytophagia</taxon>
        <taxon>Cytophagales</taxon>
        <taxon>Hymenobacteraceae</taxon>
        <taxon>Hymenobacter</taxon>
    </lineage>
</organism>
<dbReference type="EMBL" id="JAUQSX010000005">
    <property type="protein sequence ID" value="MDO7847095.1"/>
    <property type="molecule type" value="Genomic_DNA"/>
</dbReference>
<evidence type="ECO:0008006" key="5">
    <source>
        <dbReference type="Google" id="ProtNLM"/>
    </source>
</evidence>
<keyword evidence="4" id="KW-1185">Reference proteome</keyword>
<protein>
    <recommendedName>
        <fullName evidence="5">Cell surface protein SprA</fullName>
    </recommendedName>
</protein>
<feature type="signal peptide" evidence="2">
    <location>
        <begin position="1"/>
        <end position="27"/>
    </location>
</feature>
<dbReference type="RefSeq" id="WP_305011773.1">
    <property type="nucleotide sequence ID" value="NZ_JAUQSX010000005.1"/>
</dbReference>
<evidence type="ECO:0000256" key="2">
    <source>
        <dbReference type="SAM" id="SignalP"/>
    </source>
</evidence>
<gene>
    <name evidence="3" type="ORF">Q5H92_12050</name>
</gene>
<evidence type="ECO:0000313" key="4">
    <source>
        <dbReference type="Proteomes" id="UP001167796"/>
    </source>
</evidence>
<reference evidence="3" key="1">
    <citation type="submission" date="2023-07" db="EMBL/GenBank/DDBJ databases">
        <authorList>
            <person name="Kim M.K."/>
        </authorList>
    </citation>
    <scope>NUCLEOTIDE SEQUENCE</scope>
    <source>
        <strain evidence="3">M29</strain>
    </source>
</reference>
<dbReference type="Proteomes" id="UP001167796">
    <property type="component" value="Unassembled WGS sequence"/>
</dbReference>
<feature type="chain" id="PRO_5045605695" description="Cell surface protein SprA" evidence="2">
    <location>
        <begin position="28"/>
        <end position="1297"/>
    </location>
</feature>
<accession>A0ABT9AB81</accession>
<feature type="region of interest" description="Disordered" evidence="1">
    <location>
        <begin position="295"/>
        <end position="346"/>
    </location>
</feature>